<reference evidence="1 2" key="1">
    <citation type="submission" date="2020-11" db="EMBL/GenBank/DDBJ databases">
        <authorList>
            <person name="Kim M.K."/>
        </authorList>
    </citation>
    <scope>NUCLEOTIDE SEQUENCE [LARGE SCALE GENOMIC DNA]</scope>
    <source>
        <strain evidence="1 2">BT439</strain>
    </source>
</reference>
<dbReference type="AlphaFoldDB" id="A0A931BGG8"/>
<name>A0A931BGG8_9BACT</name>
<dbReference type="EMBL" id="JADQDP010000002">
    <property type="protein sequence ID" value="MBF9141857.1"/>
    <property type="molecule type" value="Genomic_DNA"/>
</dbReference>
<keyword evidence="2" id="KW-1185">Reference proteome</keyword>
<accession>A0A931BGG8</accession>
<organism evidence="1 2">
    <name type="scientific">Hymenobacter properus</name>
    <dbReference type="NCBI Taxonomy" id="2791026"/>
    <lineage>
        <taxon>Bacteria</taxon>
        <taxon>Pseudomonadati</taxon>
        <taxon>Bacteroidota</taxon>
        <taxon>Cytophagia</taxon>
        <taxon>Cytophagales</taxon>
        <taxon>Hymenobacteraceae</taxon>
        <taxon>Hymenobacter</taxon>
    </lineage>
</organism>
<dbReference type="Proteomes" id="UP000645610">
    <property type="component" value="Unassembled WGS sequence"/>
</dbReference>
<evidence type="ECO:0000313" key="1">
    <source>
        <dbReference type="EMBL" id="MBF9141857.1"/>
    </source>
</evidence>
<dbReference type="RefSeq" id="WP_196286196.1">
    <property type="nucleotide sequence ID" value="NZ_JADQDP010000002.1"/>
</dbReference>
<gene>
    <name evidence="1" type="ORF">I2I01_09450</name>
</gene>
<comment type="caution">
    <text evidence="1">The sequence shown here is derived from an EMBL/GenBank/DDBJ whole genome shotgun (WGS) entry which is preliminary data.</text>
</comment>
<proteinExistence type="predicted"/>
<protein>
    <submittedName>
        <fullName evidence="1">Uncharacterized protein</fullName>
    </submittedName>
</protein>
<evidence type="ECO:0000313" key="2">
    <source>
        <dbReference type="Proteomes" id="UP000645610"/>
    </source>
</evidence>
<sequence length="71" mass="8080">MKYRVFHGLFAACCIRPTAAFRGQSCQSYGGLWLQRNALQLGEIFYSLADIVKRALIKELGRKQNVEKTSQ</sequence>